<dbReference type="AlphaFoldDB" id="A0A0F9MVT4"/>
<gene>
    <name evidence="1" type="ORF">LCGC14_1106730</name>
</gene>
<evidence type="ECO:0000313" key="1">
    <source>
        <dbReference type="EMBL" id="KKN03532.1"/>
    </source>
</evidence>
<name>A0A0F9MVT4_9ZZZZ</name>
<accession>A0A0F9MVT4</accession>
<organism evidence="1">
    <name type="scientific">marine sediment metagenome</name>
    <dbReference type="NCBI Taxonomy" id="412755"/>
    <lineage>
        <taxon>unclassified sequences</taxon>
        <taxon>metagenomes</taxon>
        <taxon>ecological metagenomes</taxon>
    </lineage>
</organism>
<comment type="caution">
    <text evidence="1">The sequence shown here is derived from an EMBL/GenBank/DDBJ whole genome shotgun (WGS) entry which is preliminary data.</text>
</comment>
<proteinExistence type="predicted"/>
<reference evidence="1" key="1">
    <citation type="journal article" date="2015" name="Nature">
        <title>Complex archaea that bridge the gap between prokaryotes and eukaryotes.</title>
        <authorList>
            <person name="Spang A."/>
            <person name="Saw J.H."/>
            <person name="Jorgensen S.L."/>
            <person name="Zaremba-Niedzwiedzka K."/>
            <person name="Martijn J."/>
            <person name="Lind A.E."/>
            <person name="van Eijk R."/>
            <person name="Schleper C."/>
            <person name="Guy L."/>
            <person name="Ettema T.J."/>
        </authorList>
    </citation>
    <scope>NUCLEOTIDE SEQUENCE</scope>
</reference>
<dbReference type="EMBL" id="LAZR01005023">
    <property type="protein sequence ID" value="KKN03532.1"/>
    <property type="molecule type" value="Genomic_DNA"/>
</dbReference>
<protein>
    <submittedName>
        <fullName evidence="1">Uncharacterized protein</fullName>
    </submittedName>
</protein>
<sequence>MKRFTELLKEMGLSDRVAQTMSREVVLKAKKKLRPKGLRTALVTIEDSYRHNGRIRLFIKPGSKATPDSILSRFLQGKKGYPNFETFEIHEAFGLVSSTKIFHCEVKQKPIRSTKVRTSEEEIRYVASQMSKEQREDLIKKLQKSLIVE</sequence>